<evidence type="ECO:0000313" key="1">
    <source>
        <dbReference type="EMBL" id="VVC25135.1"/>
    </source>
</evidence>
<dbReference type="Proteomes" id="UP000325440">
    <property type="component" value="Unassembled WGS sequence"/>
</dbReference>
<dbReference type="EMBL" id="CABPRJ010000009">
    <property type="protein sequence ID" value="VVC25135.1"/>
    <property type="molecule type" value="Genomic_DNA"/>
</dbReference>
<accession>A0A5E4M273</accession>
<dbReference type="AlphaFoldDB" id="A0A5E4M273"/>
<proteinExistence type="predicted"/>
<name>A0A5E4M273_9HEMI</name>
<evidence type="ECO:0000313" key="2">
    <source>
        <dbReference type="Proteomes" id="UP000325440"/>
    </source>
</evidence>
<organism evidence="1 2">
    <name type="scientific">Cinara cedri</name>
    <dbReference type="NCBI Taxonomy" id="506608"/>
    <lineage>
        <taxon>Eukaryota</taxon>
        <taxon>Metazoa</taxon>
        <taxon>Ecdysozoa</taxon>
        <taxon>Arthropoda</taxon>
        <taxon>Hexapoda</taxon>
        <taxon>Insecta</taxon>
        <taxon>Pterygota</taxon>
        <taxon>Neoptera</taxon>
        <taxon>Paraneoptera</taxon>
        <taxon>Hemiptera</taxon>
        <taxon>Sternorrhyncha</taxon>
        <taxon>Aphidomorpha</taxon>
        <taxon>Aphidoidea</taxon>
        <taxon>Aphididae</taxon>
        <taxon>Lachninae</taxon>
        <taxon>Cinara</taxon>
    </lineage>
</organism>
<protein>
    <submittedName>
        <fullName evidence="1">Uncharacterized protein</fullName>
    </submittedName>
</protein>
<keyword evidence="2" id="KW-1185">Reference proteome</keyword>
<reference evidence="1 2" key="1">
    <citation type="submission" date="2019-08" db="EMBL/GenBank/DDBJ databases">
        <authorList>
            <person name="Alioto T."/>
            <person name="Alioto T."/>
            <person name="Gomez Garrido J."/>
        </authorList>
    </citation>
    <scope>NUCLEOTIDE SEQUENCE [LARGE SCALE GENOMIC DNA]</scope>
</reference>
<gene>
    <name evidence="1" type="ORF">CINCED_3A019578</name>
</gene>
<sequence length="115" mass="13810">MRVKILFSHELNVKGDNKRGWYDLYNIKLINGGIRLLQNRIRTANTWKIDAGNYKESRKEISKMNTITAWMYRRIPVIKYFGLWFPETHNSGFMLDLTRKLTEYKTKLNTHLENE</sequence>